<protein>
    <submittedName>
        <fullName evidence="2">Uncharacterized protein</fullName>
    </submittedName>
</protein>
<evidence type="ECO:0000313" key="2">
    <source>
        <dbReference type="EMBL" id="SQB42538.1"/>
    </source>
</evidence>
<dbReference type="AlphaFoldDB" id="A0A2X2WNX4"/>
<feature type="region of interest" description="Disordered" evidence="1">
    <location>
        <begin position="1"/>
        <end position="47"/>
    </location>
</feature>
<sequence>MALSVIPSATGTHSTSRKRSVTPAPQKRLVPTNEKRVSPLRQSDMQAQKKLRTILRKCQDWPGRAAASFGIKRLATTAPA</sequence>
<name>A0A2X2WNX4_CITKO</name>
<evidence type="ECO:0000256" key="1">
    <source>
        <dbReference type="SAM" id="MobiDB-lite"/>
    </source>
</evidence>
<dbReference type="Proteomes" id="UP000251584">
    <property type="component" value="Unassembled WGS sequence"/>
</dbReference>
<dbReference type="EMBL" id="UAVY01000011">
    <property type="protein sequence ID" value="SQB42538.1"/>
    <property type="molecule type" value="Genomic_DNA"/>
</dbReference>
<organism evidence="2 3">
    <name type="scientific">Citrobacter koseri</name>
    <name type="common">Citrobacter diversus</name>
    <dbReference type="NCBI Taxonomy" id="545"/>
    <lineage>
        <taxon>Bacteria</taxon>
        <taxon>Pseudomonadati</taxon>
        <taxon>Pseudomonadota</taxon>
        <taxon>Gammaproteobacteria</taxon>
        <taxon>Enterobacterales</taxon>
        <taxon>Enterobacteriaceae</taxon>
        <taxon>Citrobacter</taxon>
    </lineage>
</organism>
<reference evidence="2 3" key="1">
    <citation type="submission" date="2018-06" db="EMBL/GenBank/DDBJ databases">
        <authorList>
            <consortium name="Pathogen Informatics"/>
            <person name="Doyle S."/>
        </authorList>
    </citation>
    <scope>NUCLEOTIDE SEQUENCE [LARGE SCALE GENOMIC DNA]</scope>
    <source>
        <strain evidence="2 3">NCTC10786</strain>
    </source>
</reference>
<evidence type="ECO:0000313" key="3">
    <source>
        <dbReference type="Proteomes" id="UP000251584"/>
    </source>
</evidence>
<accession>A0A2X2WNX4</accession>
<proteinExistence type="predicted"/>
<gene>
    <name evidence="2" type="ORF">NCTC10786_06572</name>
</gene>